<sequence>MLRPRVTAVVRTGRHAATIAIEPLERGMASTLGCYVRRAIVTHAPGHAASSLRVHHAVGELDHVPGLAEDVPGLVLNTARMVFRCHRPGAVRLCLSTGVHGKVSAGDIPMPPRCEVVNPEATLAHLCGGALGLTLTLERGRGFLRPGVQHALTPGLFHLDAAFTPVRGASYAVETTRLGCGRVCERLVVSIETNGSASPLAVLTECVRALRGQLGLLVRSA</sequence>
<dbReference type="InterPro" id="IPR036643">
    <property type="entry name" value="RNApol_insert_sf"/>
</dbReference>
<keyword evidence="4" id="KW-0548">Nucleotidyltransferase</keyword>
<evidence type="ECO:0000259" key="3">
    <source>
        <dbReference type="SMART" id="SM00662"/>
    </source>
</evidence>
<keyword evidence="4" id="KW-0808">Transferase</keyword>
<dbReference type="GO" id="GO:0046983">
    <property type="term" value="F:protein dimerization activity"/>
    <property type="evidence" value="ECO:0007669"/>
    <property type="project" value="InterPro"/>
</dbReference>
<evidence type="ECO:0000313" key="5">
    <source>
        <dbReference type="Proteomes" id="UP000075241"/>
    </source>
</evidence>
<keyword evidence="2" id="KW-0804">Transcription</keyword>
<dbReference type="Pfam" id="PF01193">
    <property type="entry name" value="RNA_pol_L"/>
    <property type="match status" value="1"/>
</dbReference>
<dbReference type="InterPro" id="IPR036603">
    <property type="entry name" value="RBP11-like"/>
</dbReference>
<dbReference type="Gene3D" id="2.170.120.12">
    <property type="entry name" value="DNA-directed RNA polymerase, insert domain"/>
    <property type="match status" value="1"/>
</dbReference>
<dbReference type="EMBL" id="LN999056">
    <property type="protein sequence ID" value="CUX79164.1"/>
    <property type="molecule type" value="Genomic_DNA"/>
</dbReference>
<dbReference type="PATRIC" id="fig|189385.6.peg.151"/>
<dbReference type="AlphaFoldDB" id="A0A143WP10"/>
<dbReference type="SUPFAM" id="SSF55257">
    <property type="entry name" value="RBP11-like subunits of RNA polymerase"/>
    <property type="match status" value="1"/>
</dbReference>
<accession>A0A143WP10</accession>
<evidence type="ECO:0000313" key="4">
    <source>
        <dbReference type="EMBL" id="CUX79164.1"/>
    </source>
</evidence>
<dbReference type="Gene3D" id="3.30.1360.10">
    <property type="entry name" value="RNA polymerase, RBP11-like subunit"/>
    <property type="match status" value="1"/>
</dbReference>
<protein>
    <submittedName>
        <fullName evidence="4">DNA-directed RNA polymerase subunit alpha</fullName>
        <ecNumber evidence="4">2.7.7.6</ecNumber>
    </submittedName>
</protein>
<proteinExistence type="predicted"/>
<keyword evidence="1 4" id="KW-0240">DNA-directed RNA polymerase</keyword>
<organism evidence="4 5">
    <name type="scientific">Tremblaya princeps</name>
    <dbReference type="NCBI Taxonomy" id="189385"/>
    <lineage>
        <taxon>Bacteria</taxon>
        <taxon>Pseudomonadati</taxon>
        <taxon>Pseudomonadota</taxon>
        <taxon>Betaproteobacteria</taxon>
        <taxon>Candidatus Tremblayella</taxon>
    </lineage>
</organism>
<dbReference type="Pfam" id="PF01000">
    <property type="entry name" value="RNA_pol_A_bac"/>
    <property type="match status" value="1"/>
</dbReference>
<evidence type="ECO:0000256" key="1">
    <source>
        <dbReference type="ARBA" id="ARBA00022478"/>
    </source>
</evidence>
<dbReference type="EC" id="2.7.7.6" evidence="4"/>
<reference evidence="5" key="1">
    <citation type="submission" date="2016-01" db="EMBL/GenBank/DDBJ databases">
        <authorList>
            <person name="Husnik F."/>
        </authorList>
    </citation>
    <scope>NUCLEOTIDE SEQUENCE [LARGE SCALE GENOMIC DNA]</scope>
</reference>
<name>A0A143WP10_TREPR</name>
<gene>
    <name evidence="4" type="primary">rpoA</name>
    <name evidence="4" type="ORF">FVIR_TP00125</name>
</gene>
<dbReference type="SUPFAM" id="SSF56553">
    <property type="entry name" value="Insert subdomain of RNA polymerase alpha subunit"/>
    <property type="match status" value="1"/>
</dbReference>
<feature type="domain" description="DNA-directed RNA polymerase RpoA/D/Rpb3-type" evidence="3">
    <location>
        <begin position="16"/>
        <end position="220"/>
    </location>
</feature>
<dbReference type="GO" id="GO:0000428">
    <property type="term" value="C:DNA-directed RNA polymerase complex"/>
    <property type="evidence" value="ECO:0007669"/>
    <property type="project" value="UniProtKB-KW"/>
</dbReference>
<dbReference type="SMART" id="SM00662">
    <property type="entry name" value="RPOLD"/>
    <property type="match status" value="1"/>
</dbReference>
<evidence type="ECO:0000256" key="2">
    <source>
        <dbReference type="ARBA" id="ARBA00023163"/>
    </source>
</evidence>
<dbReference type="InterPro" id="IPR011263">
    <property type="entry name" value="DNA-dir_RNA_pol_RpoA/D/Rpb3"/>
</dbReference>
<dbReference type="GO" id="GO:0003899">
    <property type="term" value="F:DNA-directed RNA polymerase activity"/>
    <property type="evidence" value="ECO:0007669"/>
    <property type="project" value="UniProtKB-EC"/>
</dbReference>
<dbReference type="GO" id="GO:0006351">
    <property type="term" value="P:DNA-templated transcription"/>
    <property type="evidence" value="ECO:0007669"/>
    <property type="project" value="InterPro"/>
</dbReference>
<dbReference type="Proteomes" id="UP000075241">
    <property type="component" value="Chromosome I"/>
</dbReference>
<dbReference type="InterPro" id="IPR011262">
    <property type="entry name" value="DNA-dir_RNA_pol_insert"/>
</dbReference>